<dbReference type="AlphaFoldDB" id="A0A1A9N369"/>
<sequence length="254" mass="26868">MGDRLKGKIAIVTGAASGVGKQDALLFAREGARVVLTDVNEEAGRAVAAEIGDAARFVRHDITSEAGWNDVFGAAQNAFGTPDVLVNNAAVLLLGNIEDTTLEQWQRVLRINAEGYFLGCRAAVKAMKEKGGSIVNMSSVAALGGLGMFCAYSASKGAVTAMTRAIAGYCKQQGYKIRCNTIHPDGILTPMTEPYFGAAEGTRAALTQSVDPQARMCLPEDIANLVLFLASDESRFINGSEYRIDNAQLIMGVA</sequence>
<dbReference type="SUPFAM" id="SSF51735">
    <property type="entry name" value="NAD(P)-binding Rossmann-fold domains"/>
    <property type="match status" value="1"/>
</dbReference>
<dbReference type="InterPro" id="IPR036291">
    <property type="entry name" value="NAD(P)-bd_dom_sf"/>
</dbReference>
<dbReference type="InterPro" id="IPR020904">
    <property type="entry name" value="Sc_DH/Rdtase_CS"/>
</dbReference>
<dbReference type="PANTHER" id="PTHR43180:SF66">
    <property type="entry name" value="SHORT-CHAIN DEHYDROGENASE_REDUCTASE FAMILY PROTEIN"/>
    <property type="match status" value="1"/>
</dbReference>
<evidence type="ECO:0000313" key="4">
    <source>
        <dbReference type="Proteomes" id="UP000078116"/>
    </source>
</evidence>
<reference evidence="3 4" key="1">
    <citation type="submission" date="2016-04" db="EMBL/GenBank/DDBJ databases">
        <title>Reclassification of Paraburkholderia panaciterrae (Farh et al. 2015) Dobritsa &amp; Samadpour 2016 as a later homotypic synonym of Paraburkholderia ginsengiterrae (Farh et al. 2015) Dobritsa &amp; Samadpour 2016.</title>
        <authorList>
            <person name="Dobritsa A.P."/>
            <person name="Kutumbaka K."/>
            <person name="Samadpour M."/>
        </authorList>
    </citation>
    <scope>NUCLEOTIDE SEQUENCE [LARGE SCALE GENOMIC DNA]</scope>
    <source>
        <strain evidence="3 4">DCY85</strain>
    </source>
</reference>
<dbReference type="InterPro" id="IPR002347">
    <property type="entry name" value="SDR_fam"/>
</dbReference>
<protein>
    <submittedName>
        <fullName evidence="3">Short-chain dehydrogenase</fullName>
    </submittedName>
</protein>
<dbReference type="EMBL" id="LXKA01000338">
    <property type="protein sequence ID" value="OAJ55888.1"/>
    <property type="molecule type" value="Genomic_DNA"/>
</dbReference>
<dbReference type="OrthoDB" id="8687320at2"/>
<evidence type="ECO:0000256" key="1">
    <source>
        <dbReference type="ARBA" id="ARBA00006484"/>
    </source>
</evidence>
<comment type="similarity">
    <text evidence="1">Belongs to the short-chain dehydrogenases/reductases (SDR) family.</text>
</comment>
<dbReference type="Gene3D" id="3.40.50.720">
    <property type="entry name" value="NAD(P)-binding Rossmann-like Domain"/>
    <property type="match status" value="1"/>
</dbReference>
<gene>
    <name evidence="3" type="ORF">A6V37_06690</name>
</gene>
<dbReference type="PRINTS" id="PR00080">
    <property type="entry name" value="SDRFAMILY"/>
</dbReference>
<name>A0A1A9N369_9BURK</name>
<dbReference type="PANTHER" id="PTHR43180">
    <property type="entry name" value="3-OXOACYL-(ACYL-CARRIER-PROTEIN) REDUCTASE (AFU_ORTHOLOGUE AFUA_6G11210)"/>
    <property type="match status" value="1"/>
</dbReference>
<evidence type="ECO:0000313" key="3">
    <source>
        <dbReference type="EMBL" id="OAJ55888.1"/>
    </source>
</evidence>
<keyword evidence="2" id="KW-0560">Oxidoreductase</keyword>
<evidence type="ECO:0000256" key="2">
    <source>
        <dbReference type="ARBA" id="ARBA00023002"/>
    </source>
</evidence>
<dbReference type="GO" id="GO:0016491">
    <property type="term" value="F:oxidoreductase activity"/>
    <property type="evidence" value="ECO:0007669"/>
    <property type="project" value="UniProtKB-KW"/>
</dbReference>
<dbReference type="PRINTS" id="PR00081">
    <property type="entry name" value="GDHRDH"/>
</dbReference>
<dbReference type="STRING" id="1462993.A6V36_12625"/>
<dbReference type="Proteomes" id="UP000078116">
    <property type="component" value="Unassembled WGS sequence"/>
</dbReference>
<dbReference type="RefSeq" id="WP_064286509.1">
    <property type="nucleotide sequence ID" value="NZ_LXKA01000338.1"/>
</dbReference>
<proteinExistence type="inferred from homology"/>
<dbReference type="Pfam" id="PF13561">
    <property type="entry name" value="adh_short_C2"/>
    <property type="match status" value="1"/>
</dbReference>
<dbReference type="FunFam" id="3.40.50.720:FF:000084">
    <property type="entry name" value="Short-chain dehydrogenase reductase"/>
    <property type="match status" value="1"/>
</dbReference>
<accession>A0A1A9N369</accession>
<comment type="caution">
    <text evidence="3">The sequence shown here is derived from an EMBL/GenBank/DDBJ whole genome shotgun (WGS) entry which is preliminary data.</text>
</comment>
<dbReference type="PROSITE" id="PS00061">
    <property type="entry name" value="ADH_SHORT"/>
    <property type="match status" value="1"/>
</dbReference>
<organism evidence="3 4">
    <name type="scientific">Paraburkholderia ginsengiterrae</name>
    <dbReference type="NCBI Taxonomy" id="1462993"/>
    <lineage>
        <taxon>Bacteria</taxon>
        <taxon>Pseudomonadati</taxon>
        <taxon>Pseudomonadota</taxon>
        <taxon>Betaproteobacteria</taxon>
        <taxon>Burkholderiales</taxon>
        <taxon>Burkholderiaceae</taxon>
        <taxon>Paraburkholderia</taxon>
    </lineage>
</organism>